<name>A0ABY5IUJ7_9FLAO</name>
<protein>
    <recommendedName>
        <fullName evidence="3">Leucine-rich repeat domain-containing protein</fullName>
    </recommendedName>
</protein>
<organism evidence="1 2">
    <name type="scientific">Flavobacterium cerinum</name>
    <dbReference type="NCBI Taxonomy" id="2502784"/>
    <lineage>
        <taxon>Bacteria</taxon>
        <taxon>Pseudomonadati</taxon>
        <taxon>Bacteroidota</taxon>
        <taxon>Flavobacteriia</taxon>
        <taxon>Flavobacteriales</taxon>
        <taxon>Flavobacteriaceae</taxon>
        <taxon>Flavobacterium</taxon>
    </lineage>
</organism>
<proteinExistence type="predicted"/>
<dbReference type="SUPFAM" id="SSF52058">
    <property type="entry name" value="L domain-like"/>
    <property type="match status" value="1"/>
</dbReference>
<dbReference type="Proteomes" id="UP001059844">
    <property type="component" value="Chromosome"/>
</dbReference>
<evidence type="ECO:0008006" key="3">
    <source>
        <dbReference type="Google" id="ProtNLM"/>
    </source>
</evidence>
<gene>
    <name evidence="1" type="ORF">NOX80_04675</name>
</gene>
<dbReference type="Gene3D" id="3.80.10.10">
    <property type="entry name" value="Ribonuclease Inhibitor"/>
    <property type="match status" value="1"/>
</dbReference>
<reference evidence="1" key="1">
    <citation type="submission" date="2022-07" db="EMBL/GenBank/DDBJ databases">
        <title>Isolation, identification, and degradation of a PFOSA degrading strain from sewage treatment plant.</title>
        <authorList>
            <person name="Zhang L."/>
            <person name="Huo Y."/>
        </authorList>
    </citation>
    <scope>NUCLEOTIDE SEQUENCE</scope>
    <source>
        <strain evidence="1">C1</strain>
    </source>
</reference>
<dbReference type="InterPro" id="IPR032675">
    <property type="entry name" value="LRR_dom_sf"/>
</dbReference>
<evidence type="ECO:0000313" key="2">
    <source>
        <dbReference type="Proteomes" id="UP001059844"/>
    </source>
</evidence>
<evidence type="ECO:0000313" key="1">
    <source>
        <dbReference type="EMBL" id="UUC46497.1"/>
    </source>
</evidence>
<sequence length="281" mass="33550">MGDIQFVNFKEKRVLFIPDSCDKFSEYFDSNKDAILIIDFYELVNFPNFNNFDCLIDAKIEKLLIVGSKRQEYDFSRLLKMPELIFLDNRGVDMEYDFVNFPNLEILRYSWNKKCKNISTLKKVKELSLWKYRSKSDDLEEFASMNSIMEIGFIQSDIKSINGIEKMINLKELVLVSNKNLSFNNFDFIMPNVESLYIEDCKKIDKSFVRIFPNLKRVEFINHSSIDSLQNILENLKSLEYLNLGETTVLETDNRYWKNYNYVKINFIDQKHYILKRKDFE</sequence>
<dbReference type="EMBL" id="CP101751">
    <property type="protein sequence ID" value="UUC46497.1"/>
    <property type="molecule type" value="Genomic_DNA"/>
</dbReference>
<accession>A0ABY5IUJ7</accession>
<dbReference type="RefSeq" id="WP_256552161.1">
    <property type="nucleotide sequence ID" value="NZ_CP101751.1"/>
</dbReference>
<keyword evidence="2" id="KW-1185">Reference proteome</keyword>